<dbReference type="PANTHER" id="PTHR31250">
    <property type="entry name" value="IQ DOMAIN-CONTAINING PROTEIN IQM3"/>
    <property type="match status" value="1"/>
</dbReference>
<keyword evidence="4" id="KW-0112">Calmodulin-binding</keyword>
<proteinExistence type="predicted"/>
<dbReference type="EMBL" id="CM003373">
    <property type="protein sequence ID" value="KOM39024.1"/>
    <property type="molecule type" value="Genomic_DNA"/>
</dbReference>
<dbReference type="GO" id="GO:0005737">
    <property type="term" value="C:cytoplasm"/>
    <property type="evidence" value="ECO:0007669"/>
    <property type="project" value="UniProtKB-SubCell"/>
</dbReference>
<evidence type="ECO:0000256" key="1">
    <source>
        <dbReference type="ARBA" id="ARBA00004123"/>
    </source>
</evidence>
<evidence type="ECO:0000256" key="4">
    <source>
        <dbReference type="ARBA" id="ARBA00022860"/>
    </source>
</evidence>
<dbReference type="Pfam" id="PF00612">
    <property type="entry name" value="IQ"/>
    <property type="match status" value="2"/>
</dbReference>
<comment type="subcellular location">
    <subcellularLocation>
        <location evidence="2">Cytoplasm</location>
    </subcellularLocation>
    <subcellularLocation>
        <location evidence="1">Nucleus</location>
    </subcellularLocation>
</comment>
<dbReference type="PROSITE" id="PS50096">
    <property type="entry name" value="IQ"/>
    <property type="match status" value="2"/>
</dbReference>
<dbReference type="GO" id="GO:0005516">
    <property type="term" value="F:calmodulin binding"/>
    <property type="evidence" value="ECO:0007669"/>
    <property type="project" value="UniProtKB-KW"/>
</dbReference>
<reference evidence="7" key="1">
    <citation type="journal article" date="2015" name="Proc. Natl. Acad. Sci. U.S.A.">
        <title>Genome sequencing of adzuki bean (Vigna angularis) provides insight into high starch and low fat accumulation and domestication.</title>
        <authorList>
            <person name="Yang K."/>
            <person name="Tian Z."/>
            <person name="Chen C."/>
            <person name="Luo L."/>
            <person name="Zhao B."/>
            <person name="Wang Z."/>
            <person name="Yu L."/>
            <person name="Li Y."/>
            <person name="Sun Y."/>
            <person name="Li W."/>
            <person name="Chen Y."/>
            <person name="Li Y."/>
            <person name="Zhang Y."/>
            <person name="Ai D."/>
            <person name="Zhao J."/>
            <person name="Shang C."/>
            <person name="Ma Y."/>
            <person name="Wu B."/>
            <person name="Wang M."/>
            <person name="Gao L."/>
            <person name="Sun D."/>
            <person name="Zhang P."/>
            <person name="Guo F."/>
            <person name="Wang W."/>
            <person name="Li Y."/>
            <person name="Wang J."/>
            <person name="Varshney R.K."/>
            <person name="Wang J."/>
            <person name="Ling H.Q."/>
            <person name="Wan P."/>
        </authorList>
    </citation>
    <scope>NUCLEOTIDE SEQUENCE</scope>
    <source>
        <strain evidence="7">cv. Jingnong 6</strain>
    </source>
</reference>
<evidence type="ECO:0000256" key="2">
    <source>
        <dbReference type="ARBA" id="ARBA00004496"/>
    </source>
</evidence>
<protein>
    <recommendedName>
        <fullName evidence="8">IQ domain-containing protein IQM3</fullName>
    </recommendedName>
</protein>
<name>A0A0L9U952_PHAAN</name>
<dbReference type="GO" id="GO:0005634">
    <property type="term" value="C:nucleus"/>
    <property type="evidence" value="ECO:0007669"/>
    <property type="project" value="UniProtKB-SubCell"/>
</dbReference>
<dbReference type="Gramene" id="KOM39024">
    <property type="protein sequence ID" value="KOM39024"/>
    <property type="gene ID" value="LR48_Vigan03g240600"/>
</dbReference>
<keyword evidence="5" id="KW-0539">Nucleus</keyword>
<dbReference type="AlphaFoldDB" id="A0A0L9U952"/>
<evidence type="ECO:0000313" key="6">
    <source>
        <dbReference type="EMBL" id="KOM39024.1"/>
    </source>
</evidence>
<dbReference type="InterPro" id="IPR044159">
    <property type="entry name" value="IQM"/>
</dbReference>
<gene>
    <name evidence="6" type="ORF">LR48_Vigan03g240600</name>
</gene>
<sequence>MEIQTHSLSPTFQFHLLSQSTDTYFPPNNAPLNHSSLRHATAALKLQKVYRSYRTRRRLADSAVVAEELWWQAIDYVRLNHSTISFFNLPETAASRWSRVKLNAAKVGKGLSRDSKAQKLAFQHWIEAIDPRHRYGHNLQYYYKEWCKSDAVTLLKTLKQALVSVASSFPSSMEIQTHSLSPTFQFHLLSQSTDTYFPPNNAPLNHSSLRHATAALKLQKVYRSYRTRRRLADSAVVAEELWWQAIDYVRLNHSTISFFNLPETAASRWSRVKLNAAKVGKGLSRDSKAQKLAFQHWIEAIDPRHRYGHNLQYYYKEWCKSDAGQPFFYWLDLGNGKNLDLEQCSRSKLQKDCIKYLGPQEREQYEYIVLEGKIINKQYGDALHTNENGDDAKWIFVMSTSKKLYAGKKKKGLFHHSSFLAGGATLAAGRLVAEHGILKSISAYSGHYRPKDDTLDGFLSYLKENGVKLEEVELRKPNEDSDIYEDNNNICEGAETLESIGELHLPEISEGTTNAPSLVKGNPQSESVTYARTLSGGLQSPRAVVPKTAILQRINSKMGSKSYQLGHRLSLKWSTGAGPRIGCVADYPIELRTQALEMLHLSPKLPPTPSYMQLGGLVLSSPPSSSCCNIDGTCVN</sequence>
<dbReference type="InterPro" id="IPR000048">
    <property type="entry name" value="IQ_motif_EF-hand-BS"/>
</dbReference>
<evidence type="ECO:0000256" key="5">
    <source>
        <dbReference type="ARBA" id="ARBA00023242"/>
    </source>
</evidence>
<accession>A0A0L9U952</accession>
<evidence type="ECO:0008006" key="8">
    <source>
        <dbReference type="Google" id="ProtNLM"/>
    </source>
</evidence>
<evidence type="ECO:0000256" key="3">
    <source>
        <dbReference type="ARBA" id="ARBA00022490"/>
    </source>
</evidence>
<organism evidence="6 7">
    <name type="scientific">Phaseolus angularis</name>
    <name type="common">Azuki bean</name>
    <name type="synonym">Vigna angularis</name>
    <dbReference type="NCBI Taxonomy" id="3914"/>
    <lineage>
        <taxon>Eukaryota</taxon>
        <taxon>Viridiplantae</taxon>
        <taxon>Streptophyta</taxon>
        <taxon>Embryophyta</taxon>
        <taxon>Tracheophyta</taxon>
        <taxon>Spermatophyta</taxon>
        <taxon>Magnoliopsida</taxon>
        <taxon>eudicotyledons</taxon>
        <taxon>Gunneridae</taxon>
        <taxon>Pentapetalae</taxon>
        <taxon>rosids</taxon>
        <taxon>fabids</taxon>
        <taxon>Fabales</taxon>
        <taxon>Fabaceae</taxon>
        <taxon>Papilionoideae</taxon>
        <taxon>50 kb inversion clade</taxon>
        <taxon>NPAAA clade</taxon>
        <taxon>indigoferoid/millettioid clade</taxon>
        <taxon>Phaseoleae</taxon>
        <taxon>Vigna</taxon>
    </lineage>
</organism>
<evidence type="ECO:0000313" key="7">
    <source>
        <dbReference type="Proteomes" id="UP000053144"/>
    </source>
</evidence>
<dbReference type="OMA" id="STDTYFP"/>
<dbReference type="PANTHER" id="PTHR31250:SF10">
    <property type="entry name" value="IQ DOMAIN-CONTAINING PROTEIN IQM3"/>
    <property type="match status" value="1"/>
</dbReference>
<keyword evidence="3" id="KW-0963">Cytoplasm</keyword>
<dbReference type="Proteomes" id="UP000053144">
    <property type="component" value="Chromosome 3"/>
</dbReference>